<dbReference type="GO" id="GO:0007155">
    <property type="term" value="P:cell adhesion"/>
    <property type="evidence" value="ECO:0007669"/>
    <property type="project" value="InterPro"/>
</dbReference>
<sequence>MVKCSFFLMGILMIPSNCLTTFLTGFVSTFYVWGSGNILYSSSTPNRSFSSTINFSSSFTNIPEVFIINQVYDLNTGSEQGFQFYIDSITRSSFTVRIQLPYTTTYNGIEFRYYAIDDKRRQVISMFNQFNPTQGTLKFQHNNPNFVVGIASVISLQYLGSFSYHLYVSEVTKTDCSITMSFSNTIQQLGYQILLGTKDAFYIKGTIYATSIPSYVAAFSFESGWQDSQLLSVIQGISYSEGTTFRIRLNRNNVVMTQTNYDIELWAGSVLQNVYHQYGAIRPQWNEGFYQSFQLLKFFVFKNYDNNIATILNSFELSIPEFNFQSSISGVFNLDVDNSITDFTLNFIRKCEQGKKLTMQLIQANGCASTYYQYEIICTSRINICKQKFYFQTATPMISKLKITISSDTTFIIEHNYIDQVVKYVNIASIGYV</sequence>
<comment type="caution">
    <text evidence="2">The sequence shown here is derived from an EMBL/GenBank/DDBJ whole genome shotgun (WGS) entry which is preliminary data.</text>
</comment>
<dbReference type="InterPro" id="IPR019019">
    <property type="entry name" value="H-type_lectin_domain"/>
</dbReference>
<dbReference type="AlphaFoldDB" id="A0A8S1PGW2"/>
<dbReference type="GO" id="GO:0030246">
    <property type="term" value="F:carbohydrate binding"/>
    <property type="evidence" value="ECO:0007669"/>
    <property type="project" value="InterPro"/>
</dbReference>
<dbReference type="EMBL" id="CAJJDN010000077">
    <property type="protein sequence ID" value="CAD8102336.1"/>
    <property type="molecule type" value="Genomic_DNA"/>
</dbReference>
<dbReference type="Proteomes" id="UP000692954">
    <property type="component" value="Unassembled WGS sequence"/>
</dbReference>
<proteinExistence type="predicted"/>
<organism evidence="2 3">
    <name type="scientific">Paramecium sonneborni</name>
    <dbReference type="NCBI Taxonomy" id="65129"/>
    <lineage>
        <taxon>Eukaryota</taxon>
        <taxon>Sar</taxon>
        <taxon>Alveolata</taxon>
        <taxon>Ciliophora</taxon>
        <taxon>Intramacronucleata</taxon>
        <taxon>Oligohymenophorea</taxon>
        <taxon>Peniculida</taxon>
        <taxon>Parameciidae</taxon>
        <taxon>Paramecium</taxon>
    </lineage>
</organism>
<feature type="domain" description="H-type lectin" evidence="1">
    <location>
        <begin position="51"/>
        <end position="116"/>
    </location>
</feature>
<dbReference type="Pfam" id="PF09458">
    <property type="entry name" value="H_lectin"/>
    <property type="match status" value="1"/>
</dbReference>
<keyword evidence="3" id="KW-1185">Reference proteome</keyword>
<evidence type="ECO:0000313" key="2">
    <source>
        <dbReference type="EMBL" id="CAD8102336.1"/>
    </source>
</evidence>
<evidence type="ECO:0000259" key="1">
    <source>
        <dbReference type="Pfam" id="PF09458"/>
    </source>
</evidence>
<protein>
    <recommendedName>
        <fullName evidence="1">H-type lectin domain-containing protein</fullName>
    </recommendedName>
</protein>
<name>A0A8S1PGW2_9CILI</name>
<gene>
    <name evidence="2" type="ORF">PSON_ATCC_30995.1.T0770210</name>
</gene>
<dbReference type="OrthoDB" id="303575at2759"/>
<evidence type="ECO:0000313" key="3">
    <source>
        <dbReference type="Proteomes" id="UP000692954"/>
    </source>
</evidence>
<reference evidence="2" key="1">
    <citation type="submission" date="2021-01" db="EMBL/GenBank/DDBJ databases">
        <authorList>
            <consortium name="Genoscope - CEA"/>
            <person name="William W."/>
        </authorList>
    </citation>
    <scope>NUCLEOTIDE SEQUENCE</scope>
</reference>
<accession>A0A8S1PGW2</accession>